<comment type="subunit">
    <text evidence="14">DNA polymerase III contains a core (composed of alpha, epsilon and theta chains) that associates with a tau subunit. This core dimerizes to form the POLIII' complex. PolIII' associates with the gamma complex (composed of gamma, delta, delta', psi and chi chains) and with the beta chain to form the complete DNA polymerase III complex.</text>
</comment>
<feature type="compositionally biased region" description="Low complexity" evidence="15">
    <location>
        <begin position="392"/>
        <end position="404"/>
    </location>
</feature>
<evidence type="ECO:0000256" key="7">
    <source>
        <dbReference type="ARBA" id="ARBA00022741"/>
    </source>
</evidence>
<evidence type="ECO:0000259" key="16">
    <source>
        <dbReference type="SMART" id="SM00382"/>
    </source>
</evidence>
<feature type="region of interest" description="Disordered" evidence="15">
    <location>
        <begin position="391"/>
        <end position="507"/>
    </location>
</feature>
<dbReference type="InterPro" id="IPR012763">
    <property type="entry name" value="DNA_pol_III_sug/sutau_N"/>
</dbReference>
<keyword evidence="9 14" id="KW-0067">ATP-binding</keyword>
<dbReference type="SUPFAM" id="SSF48019">
    <property type="entry name" value="post-AAA+ oligomerization domain-like"/>
    <property type="match status" value="1"/>
</dbReference>
<dbReference type="RefSeq" id="WP_160876275.1">
    <property type="nucleotide sequence ID" value="NZ_WUEK01000003.1"/>
</dbReference>
<dbReference type="InterPro" id="IPR003593">
    <property type="entry name" value="AAA+_ATPase"/>
</dbReference>
<evidence type="ECO:0000256" key="5">
    <source>
        <dbReference type="ARBA" id="ARBA00022705"/>
    </source>
</evidence>
<proteinExistence type="inferred from homology"/>
<feature type="compositionally biased region" description="Pro residues" evidence="15">
    <location>
        <begin position="609"/>
        <end position="638"/>
    </location>
</feature>
<reference evidence="17 18" key="1">
    <citation type="submission" date="2019-12" db="EMBL/GenBank/DDBJ databases">
        <authorList>
            <person name="Kun Z."/>
        </authorList>
    </citation>
    <scope>NUCLEOTIDE SEQUENCE [LARGE SCALE GENOMIC DNA]</scope>
    <source>
        <strain evidence="17 18">YIM 123512</strain>
    </source>
</reference>
<dbReference type="InterPro" id="IPR050238">
    <property type="entry name" value="DNA_Rep/Repair_Clamp_Loader"/>
</dbReference>
<keyword evidence="5 14" id="KW-0235">DNA replication</keyword>
<feature type="compositionally biased region" description="Pro residues" evidence="15">
    <location>
        <begin position="405"/>
        <end position="421"/>
    </location>
</feature>
<dbReference type="PANTHER" id="PTHR11669:SF0">
    <property type="entry name" value="PROTEIN STICHEL-LIKE 2"/>
    <property type="match status" value="1"/>
</dbReference>
<keyword evidence="18" id="KW-1185">Reference proteome</keyword>
<name>A0A6L7ER52_9ACTN</name>
<gene>
    <name evidence="14" type="primary">dnaX</name>
    <name evidence="17" type="ORF">GRQ65_06265</name>
</gene>
<evidence type="ECO:0000256" key="8">
    <source>
        <dbReference type="ARBA" id="ARBA00022833"/>
    </source>
</evidence>
<evidence type="ECO:0000313" key="18">
    <source>
        <dbReference type="Proteomes" id="UP000473325"/>
    </source>
</evidence>
<evidence type="ECO:0000256" key="4">
    <source>
        <dbReference type="ARBA" id="ARBA00022695"/>
    </source>
</evidence>
<keyword evidence="6" id="KW-0479">Metal-binding</keyword>
<evidence type="ECO:0000256" key="1">
    <source>
        <dbReference type="ARBA" id="ARBA00006360"/>
    </source>
</evidence>
<dbReference type="FunFam" id="1.20.272.10:FF:000003">
    <property type="entry name" value="DNA polymerase III subunit gamma/tau"/>
    <property type="match status" value="1"/>
</dbReference>
<comment type="similarity">
    <text evidence="1 14">Belongs to the DnaX/STICHEL family.</text>
</comment>
<dbReference type="Pfam" id="PF13177">
    <property type="entry name" value="DNA_pol3_delta2"/>
    <property type="match status" value="1"/>
</dbReference>
<dbReference type="InterPro" id="IPR027417">
    <property type="entry name" value="P-loop_NTPase"/>
</dbReference>
<sequence>MEPHLALYRRYRPETFAEVIGQEHVTEPLRAALAANRVNHAYLFSGPRGCGKTTSARILARALNCEQAPVSDPCGVCESCRDLARGGPGSIDVIEIDAASHGGVDDARDLREKAFFAPVRSRYKVYIIDEAHMVSTQGFNALLKLVEEPPEHLRFIFATTEPEKVIATIRSRTHHYPFRLIPPRLMSSYLTELCAKESVEVEQAALPLVVRAGGGSARDTLSVLDQLIGGAGPAGVTHELAAGLLGYTPDSLLDEVVDAFAAADGSAVFGVVDKVIETGQDPRRFTEDLLRRLRDLVIVAAVPGATGSGLIDVSEDQGERLVAQAARFGAADLSRAADILATGLTEMRGATAPRLLLELLCARVLLPGADHSSEGLAARLDRLERRVSITGTPSAAAPPAVNPATPAPPAEAPPATPPPAQDRPAPAREPEPPGPVAPADAPPARPPAMTRPAAMSRSSYEDEPEAAAAPAPPAAPTPPARPEPAPEPVPAQAPAASSAPAAAPGGSTLSLVDVRRLWPDVVEATKTRRRMAWIHLTQNCQVIGLDGRVLTLGFANAGARESFASSGCAEVVHQAAIDVVGADWKIETVVDPGAQPSGAPTVTKAATDPQPPAPAPQPPEPEPRAPAAPAAPPAPEPPAWADESAPEPPPEREPAPAPAREQRATEQPAKDPGVAARGAAAAREAIKQASAQGPAVDDQGRSVASADADASRDDLDVEQDDIGTEDLLARELGAAVIEEIPRS</sequence>
<evidence type="ECO:0000256" key="2">
    <source>
        <dbReference type="ARBA" id="ARBA00012417"/>
    </source>
</evidence>
<evidence type="ECO:0000256" key="15">
    <source>
        <dbReference type="SAM" id="MobiDB-lite"/>
    </source>
</evidence>
<dbReference type="Gene3D" id="1.20.272.10">
    <property type="match status" value="1"/>
</dbReference>
<dbReference type="SUPFAM" id="SSF52540">
    <property type="entry name" value="P-loop containing nucleoside triphosphate hydrolases"/>
    <property type="match status" value="1"/>
</dbReference>
<protein>
    <recommendedName>
        <fullName evidence="13 14">DNA polymerase III subunit gamma/tau</fullName>
        <ecNumber evidence="2 14">2.7.7.7</ecNumber>
    </recommendedName>
</protein>
<dbReference type="InterPro" id="IPR045085">
    <property type="entry name" value="HLD_clamp_pol_III_gamma_tau"/>
</dbReference>
<comment type="caution">
    <text evidence="17">The sequence shown here is derived from an EMBL/GenBank/DDBJ whole genome shotgun (WGS) entry which is preliminary data.</text>
</comment>
<feature type="compositionally biased region" description="Basic and acidic residues" evidence="15">
    <location>
        <begin position="649"/>
        <end position="664"/>
    </location>
</feature>
<keyword evidence="8" id="KW-0862">Zinc</keyword>
<evidence type="ECO:0000256" key="14">
    <source>
        <dbReference type="RuleBase" id="RU364063"/>
    </source>
</evidence>
<dbReference type="EC" id="2.7.7.7" evidence="2 14"/>
<dbReference type="Proteomes" id="UP000473325">
    <property type="component" value="Unassembled WGS sequence"/>
</dbReference>
<evidence type="ECO:0000256" key="10">
    <source>
        <dbReference type="ARBA" id="ARBA00022932"/>
    </source>
</evidence>
<dbReference type="GO" id="GO:0005524">
    <property type="term" value="F:ATP binding"/>
    <property type="evidence" value="ECO:0007669"/>
    <property type="project" value="UniProtKB-KW"/>
</dbReference>
<evidence type="ECO:0000256" key="13">
    <source>
        <dbReference type="ARBA" id="ARBA00074577"/>
    </source>
</evidence>
<dbReference type="SMART" id="SM00382">
    <property type="entry name" value="AAA"/>
    <property type="match status" value="1"/>
</dbReference>
<comment type="function">
    <text evidence="11 14">DNA polymerase III is a complex, multichain enzyme responsible for most of the replicative synthesis in bacteria. This DNA polymerase also exhibits 3' to 5' exonuclease activity.</text>
</comment>
<dbReference type="EMBL" id="WUEK01000003">
    <property type="protein sequence ID" value="MXG89150.1"/>
    <property type="molecule type" value="Genomic_DNA"/>
</dbReference>
<dbReference type="InterPro" id="IPR008921">
    <property type="entry name" value="DNA_pol3_clamp-load_cplx_C"/>
</dbReference>
<keyword evidence="4 14" id="KW-0548">Nucleotidyltransferase</keyword>
<dbReference type="Gene3D" id="1.10.8.60">
    <property type="match status" value="1"/>
</dbReference>
<dbReference type="NCBIfam" id="NF005846">
    <property type="entry name" value="PRK07764.1-6"/>
    <property type="match status" value="1"/>
</dbReference>
<evidence type="ECO:0000256" key="6">
    <source>
        <dbReference type="ARBA" id="ARBA00022723"/>
    </source>
</evidence>
<evidence type="ECO:0000256" key="3">
    <source>
        <dbReference type="ARBA" id="ARBA00022679"/>
    </source>
</evidence>
<organism evidence="17 18">
    <name type="scientific">Nocardioides flavescens</name>
    <dbReference type="NCBI Taxonomy" id="2691959"/>
    <lineage>
        <taxon>Bacteria</taxon>
        <taxon>Bacillati</taxon>
        <taxon>Actinomycetota</taxon>
        <taxon>Actinomycetes</taxon>
        <taxon>Propionibacteriales</taxon>
        <taxon>Nocardioidaceae</taxon>
        <taxon>Nocardioides</taxon>
    </lineage>
</organism>
<feature type="compositionally biased region" description="Low complexity" evidence="15">
    <location>
        <begin position="492"/>
        <end position="504"/>
    </location>
</feature>
<feature type="compositionally biased region" description="Low complexity" evidence="15">
    <location>
        <begin position="670"/>
        <end position="691"/>
    </location>
</feature>
<evidence type="ECO:0000256" key="12">
    <source>
        <dbReference type="ARBA" id="ARBA00049244"/>
    </source>
</evidence>
<dbReference type="Pfam" id="PF22608">
    <property type="entry name" value="DNAX_ATPase_lid"/>
    <property type="match status" value="1"/>
</dbReference>
<dbReference type="CDD" id="cd18137">
    <property type="entry name" value="HLD_clamp_pol_III_gamma_tau"/>
    <property type="match status" value="1"/>
</dbReference>
<dbReference type="Pfam" id="PF12169">
    <property type="entry name" value="DNA_pol3_gamma3"/>
    <property type="match status" value="1"/>
</dbReference>
<feature type="region of interest" description="Disordered" evidence="15">
    <location>
        <begin position="590"/>
        <end position="722"/>
    </location>
</feature>
<dbReference type="GO" id="GO:0009360">
    <property type="term" value="C:DNA polymerase III complex"/>
    <property type="evidence" value="ECO:0007669"/>
    <property type="project" value="InterPro"/>
</dbReference>
<evidence type="ECO:0000256" key="11">
    <source>
        <dbReference type="ARBA" id="ARBA00037724"/>
    </source>
</evidence>
<keyword evidence="3 14" id="KW-0808">Transferase</keyword>
<dbReference type="CDD" id="cd00009">
    <property type="entry name" value="AAA"/>
    <property type="match status" value="1"/>
</dbReference>
<keyword evidence="7 14" id="KW-0547">Nucleotide-binding</keyword>
<dbReference type="GO" id="GO:0003677">
    <property type="term" value="F:DNA binding"/>
    <property type="evidence" value="ECO:0007669"/>
    <property type="project" value="InterPro"/>
</dbReference>
<comment type="catalytic activity">
    <reaction evidence="12 14">
        <text>DNA(n) + a 2'-deoxyribonucleoside 5'-triphosphate = DNA(n+1) + diphosphate</text>
        <dbReference type="Rhea" id="RHEA:22508"/>
        <dbReference type="Rhea" id="RHEA-COMP:17339"/>
        <dbReference type="Rhea" id="RHEA-COMP:17340"/>
        <dbReference type="ChEBI" id="CHEBI:33019"/>
        <dbReference type="ChEBI" id="CHEBI:61560"/>
        <dbReference type="ChEBI" id="CHEBI:173112"/>
        <dbReference type="EC" id="2.7.7.7"/>
    </reaction>
</comment>
<dbReference type="AlphaFoldDB" id="A0A6L7ER52"/>
<evidence type="ECO:0000313" key="17">
    <source>
        <dbReference type="EMBL" id="MXG89150.1"/>
    </source>
</evidence>
<accession>A0A6L7ER52</accession>
<dbReference type="NCBIfam" id="TIGR02397">
    <property type="entry name" value="dnaX_nterm"/>
    <property type="match status" value="1"/>
</dbReference>
<feature type="domain" description="AAA+ ATPase" evidence="16">
    <location>
        <begin position="38"/>
        <end position="182"/>
    </location>
</feature>
<evidence type="ECO:0000256" key="9">
    <source>
        <dbReference type="ARBA" id="ARBA00022840"/>
    </source>
</evidence>
<dbReference type="FunFam" id="3.40.50.300:FF:000014">
    <property type="entry name" value="DNA polymerase III subunit gamma/tau"/>
    <property type="match status" value="1"/>
</dbReference>
<dbReference type="Gene3D" id="3.40.50.300">
    <property type="entry name" value="P-loop containing nucleotide triphosphate hydrolases"/>
    <property type="match status" value="1"/>
</dbReference>
<feature type="compositionally biased region" description="Pro residues" evidence="15">
    <location>
        <begin position="470"/>
        <end position="491"/>
    </location>
</feature>
<feature type="compositionally biased region" description="Pro residues" evidence="15">
    <location>
        <begin position="432"/>
        <end position="446"/>
    </location>
</feature>
<dbReference type="GO" id="GO:0006261">
    <property type="term" value="P:DNA-templated DNA replication"/>
    <property type="evidence" value="ECO:0007669"/>
    <property type="project" value="TreeGrafter"/>
</dbReference>
<dbReference type="PANTHER" id="PTHR11669">
    <property type="entry name" value="REPLICATION FACTOR C / DNA POLYMERASE III GAMMA-TAU SUBUNIT"/>
    <property type="match status" value="1"/>
</dbReference>
<dbReference type="GO" id="GO:0003887">
    <property type="term" value="F:DNA-directed DNA polymerase activity"/>
    <property type="evidence" value="ECO:0007669"/>
    <property type="project" value="UniProtKB-KW"/>
</dbReference>
<dbReference type="InterPro" id="IPR022754">
    <property type="entry name" value="DNA_pol_III_gamma-3"/>
</dbReference>
<dbReference type="GO" id="GO:0046872">
    <property type="term" value="F:metal ion binding"/>
    <property type="evidence" value="ECO:0007669"/>
    <property type="project" value="UniProtKB-KW"/>
</dbReference>
<keyword evidence="10 14" id="KW-0239">DNA-directed DNA polymerase</keyword>